<organism evidence="5 6">
    <name type="scientific">Paenibacillus baimaensis</name>
    <dbReference type="NCBI Taxonomy" id="2982185"/>
    <lineage>
        <taxon>Bacteria</taxon>
        <taxon>Bacillati</taxon>
        <taxon>Bacillota</taxon>
        <taxon>Bacilli</taxon>
        <taxon>Bacillales</taxon>
        <taxon>Paenibacillaceae</taxon>
        <taxon>Paenibacillus</taxon>
    </lineage>
</organism>
<reference evidence="5 6" key="1">
    <citation type="submission" date="2022-09" db="EMBL/GenBank/DDBJ databases">
        <authorList>
            <person name="Han X.L."/>
            <person name="Wang Q."/>
            <person name="Lu T."/>
        </authorList>
    </citation>
    <scope>NUCLEOTIDE SEQUENCE [LARGE SCALE GENOMIC DNA]</scope>
    <source>
        <strain evidence="5 6">WQ 127069</strain>
    </source>
</reference>
<dbReference type="InterPro" id="IPR008971">
    <property type="entry name" value="HSP40/DnaJ_pept-bd"/>
</dbReference>
<keyword evidence="2" id="KW-0346">Stress response</keyword>
<evidence type="ECO:0000313" key="6">
    <source>
        <dbReference type="Proteomes" id="UP001652445"/>
    </source>
</evidence>
<dbReference type="PROSITE" id="PS50076">
    <property type="entry name" value="DNAJ_2"/>
    <property type="match status" value="1"/>
</dbReference>
<name>A0ABT2UA55_9BACL</name>
<keyword evidence="6" id="KW-1185">Reference proteome</keyword>
<evidence type="ECO:0000313" key="5">
    <source>
        <dbReference type="EMBL" id="MCU6790886.1"/>
    </source>
</evidence>
<comment type="caution">
    <text evidence="5">The sequence shown here is derived from an EMBL/GenBank/DDBJ whole genome shotgun (WGS) entry which is preliminary data.</text>
</comment>
<evidence type="ECO:0000256" key="2">
    <source>
        <dbReference type="ARBA" id="ARBA00023016"/>
    </source>
</evidence>
<protein>
    <submittedName>
        <fullName evidence="5">DnaJ domain-containing protein</fullName>
    </submittedName>
</protein>
<dbReference type="Pfam" id="PF00226">
    <property type="entry name" value="DnaJ"/>
    <property type="match status" value="1"/>
</dbReference>
<keyword evidence="3" id="KW-0143">Chaperone</keyword>
<dbReference type="InterPro" id="IPR036869">
    <property type="entry name" value="J_dom_sf"/>
</dbReference>
<proteinExistence type="predicted"/>
<dbReference type="Pfam" id="PF01556">
    <property type="entry name" value="DnaJ_C"/>
    <property type="match status" value="1"/>
</dbReference>
<dbReference type="InterPro" id="IPR002939">
    <property type="entry name" value="DnaJ_C"/>
</dbReference>
<feature type="domain" description="J" evidence="4">
    <location>
        <begin position="6"/>
        <end position="70"/>
    </location>
</feature>
<dbReference type="PROSITE" id="PS00636">
    <property type="entry name" value="DNAJ_1"/>
    <property type="match status" value="1"/>
</dbReference>
<dbReference type="SUPFAM" id="SSF49493">
    <property type="entry name" value="HSP40/DnaJ peptide-binding domain"/>
    <property type="match status" value="2"/>
</dbReference>
<evidence type="ECO:0000259" key="4">
    <source>
        <dbReference type="PROSITE" id="PS50076"/>
    </source>
</evidence>
<accession>A0ABT2UA55</accession>
<evidence type="ECO:0000256" key="3">
    <source>
        <dbReference type="ARBA" id="ARBA00023186"/>
    </source>
</evidence>
<dbReference type="PRINTS" id="PR00625">
    <property type="entry name" value="JDOMAIN"/>
</dbReference>
<dbReference type="Proteomes" id="UP001652445">
    <property type="component" value="Unassembled WGS sequence"/>
</dbReference>
<dbReference type="Gene3D" id="1.10.287.110">
    <property type="entry name" value="DnaJ domain"/>
    <property type="match status" value="1"/>
</dbReference>
<dbReference type="EMBL" id="JAOQIO010000007">
    <property type="protein sequence ID" value="MCU6790886.1"/>
    <property type="molecule type" value="Genomic_DNA"/>
</dbReference>
<dbReference type="SMART" id="SM00271">
    <property type="entry name" value="DnaJ"/>
    <property type="match status" value="1"/>
</dbReference>
<dbReference type="CDD" id="cd06257">
    <property type="entry name" value="DnaJ"/>
    <property type="match status" value="1"/>
</dbReference>
<evidence type="ECO:0000256" key="1">
    <source>
        <dbReference type="ARBA" id="ARBA00022705"/>
    </source>
</evidence>
<keyword evidence="1" id="KW-0235">DNA replication</keyword>
<sequence>MSPTKDFYKILGVDRKATKEQIKKAHKKMAKTYHPDVNKSPEAEKKFKEIQEAYEVLSNEESRANYDQYGDSWQDRGRAQQGGYEDFGQAGGFNFNGQNWGGTSGGATYQTGESDYGDLFSQFFGGAAGRGGPAGGGFFTNEDRFGTEQVDEEASLLLTLEEITKGGKVRVQVQGKEIGVTLPASISDGQRIRLKGMGGTYRNGSKGDLYITLKFKPDPVFVADGFNLTARLETAPWHVALGTEAKVKLPDGGMLNVKVPAGISTGQKLRVTGKGLRKPDGSFGDLYVAVQVTVPKASSEKIQQLYLLRACTRAILRT</sequence>
<dbReference type="InterPro" id="IPR018253">
    <property type="entry name" value="DnaJ_domain_CS"/>
</dbReference>
<dbReference type="CDD" id="cd10747">
    <property type="entry name" value="DnaJ_C"/>
    <property type="match status" value="1"/>
</dbReference>
<dbReference type="SUPFAM" id="SSF46565">
    <property type="entry name" value="Chaperone J-domain"/>
    <property type="match status" value="1"/>
</dbReference>
<dbReference type="PANTHER" id="PTHR43096">
    <property type="entry name" value="DNAJ HOMOLOG 1, MITOCHONDRIAL-RELATED"/>
    <property type="match status" value="1"/>
</dbReference>
<dbReference type="Gene3D" id="2.60.260.20">
    <property type="entry name" value="Urease metallochaperone UreE, N-terminal domain"/>
    <property type="match status" value="2"/>
</dbReference>
<dbReference type="RefSeq" id="WP_262682419.1">
    <property type="nucleotide sequence ID" value="NZ_JAOQIO010000007.1"/>
</dbReference>
<dbReference type="InterPro" id="IPR001623">
    <property type="entry name" value="DnaJ_domain"/>
</dbReference>
<gene>
    <name evidence="5" type="ORF">OB236_01980</name>
</gene>
<dbReference type="PANTHER" id="PTHR43096:SF52">
    <property type="entry name" value="DNAJ HOMOLOG 1, MITOCHONDRIAL-RELATED"/>
    <property type="match status" value="1"/>
</dbReference>